<proteinExistence type="predicted"/>
<dbReference type="AlphaFoldDB" id="A0A310S9L1"/>
<feature type="compositionally biased region" description="Polar residues" evidence="1">
    <location>
        <begin position="9"/>
        <end position="23"/>
    </location>
</feature>
<keyword evidence="3" id="KW-1185">Reference proteome</keyword>
<evidence type="ECO:0000256" key="1">
    <source>
        <dbReference type="SAM" id="MobiDB-lite"/>
    </source>
</evidence>
<feature type="region of interest" description="Disordered" evidence="1">
    <location>
        <begin position="113"/>
        <end position="136"/>
    </location>
</feature>
<dbReference type="EMBL" id="KQ762903">
    <property type="protein sequence ID" value="OAD55263.1"/>
    <property type="molecule type" value="Genomic_DNA"/>
</dbReference>
<dbReference type="Proteomes" id="UP000250275">
    <property type="component" value="Unassembled WGS sequence"/>
</dbReference>
<organism evidence="2 3">
    <name type="scientific">Eufriesea mexicana</name>
    <dbReference type="NCBI Taxonomy" id="516756"/>
    <lineage>
        <taxon>Eukaryota</taxon>
        <taxon>Metazoa</taxon>
        <taxon>Ecdysozoa</taxon>
        <taxon>Arthropoda</taxon>
        <taxon>Hexapoda</taxon>
        <taxon>Insecta</taxon>
        <taxon>Pterygota</taxon>
        <taxon>Neoptera</taxon>
        <taxon>Endopterygota</taxon>
        <taxon>Hymenoptera</taxon>
        <taxon>Apocrita</taxon>
        <taxon>Aculeata</taxon>
        <taxon>Apoidea</taxon>
        <taxon>Anthophila</taxon>
        <taxon>Apidae</taxon>
        <taxon>Eufriesea</taxon>
    </lineage>
</organism>
<feature type="region of interest" description="Disordered" evidence="1">
    <location>
        <begin position="1"/>
        <end position="33"/>
    </location>
</feature>
<feature type="compositionally biased region" description="Basic and acidic residues" evidence="1">
    <location>
        <begin position="120"/>
        <end position="135"/>
    </location>
</feature>
<gene>
    <name evidence="2" type="ORF">WN48_04905</name>
</gene>
<reference evidence="2 3" key="1">
    <citation type="submission" date="2015-07" db="EMBL/GenBank/DDBJ databases">
        <title>The genome of Eufriesea mexicana.</title>
        <authorList>
            <person name="Pan H."/>
            <person name="Kapheim K."/>
        </authorList>
    </citation>
    <scope>NUCLEOTIDE SEQUENCE [LARGE SCALE GENOMIC DNA]</scope>
    <source>
        <strain evidence="2">0111107269</strain>
        <tissue evidence="2">Whole body</tissue>
    </source>
</reference>
<accession>A0A310S9L1</accession>
<evidence type="ECO:0000313" key="3">
    <source>
        <dbReference type="Proteomes" id="UP000250275"/>
    </source>
</evidence>
<evidence type="ECO:0000313" key="2">
    <source>
        <dbReference type="EMBL" id="OAD55263.1"/>
    </source>
</evidence>
<name>A0A310S9L1_9HYME</name>
<protein>
    <submittedName>
        <fullName evidence="2">Uncharacterized protein</fullName>
    </submittedName>
</protein>
<sequence length="333" mass="36259">MASGAADMRQTSLIDCRSEPSSSKRVKTPRSAIESYPILQRCLPGKDNRSQAYKLTIPPTNPPAPRHFLPPKTCNEEEAQKRNGLNDIVVDKSLPLRTEQSQTDPRIYPAAQVRERKGRRAAEEERETLEREERNGAGSVCPRGFEGVACSWRWTHTEGERVVTPAAEPPSHVGGGCCRGTLGEEAAKDAGSWRGSSLLEHFNIWQGPLRSRGWGARGQEEAPTFEGYHGVGGEMGGDGVARLAELLEGAEGGEEGQAKKTKEGPYGQGVAPSAASRENTGTEFVWYPWLMEDPSVAWVSGQACVFAYKGNTPVVWVPHSKAHSVGHAQRCQT</sequence>
<feature type="region of interest" description="Disordered" evidence="1">
    <location>
        <begin position="251"/>
        <end position="275"/>
    </location>
</feature>